<keyword evidence="1" id="KW-0472">Membrane</keyword>
<reference evidence="2 3" key="1">
    <citation type="journal article" date="2014" name="Int. J. Syst. Evol. Microbiol.">
        <title>Description of Galbitalea soli gen. nov., sp. nov., and Frondihabitans sucicola sp. nov.</title>
        <authorList>
            <person name="Kim S.J."/>
            <person name="Lim J.M."/>
            <person name="Ahn J.H."/>
            <person name="Weon H.Y."/>
            <person name="Hamada M."/>
            <person name="Suzuki K."/>
            <person name="Ahn T.Y."/>
            <person name="Kwon S.W."/>
        </authorList>
    </citation>
    <scope>NUCLEOTIDE SEQUENCE [LARGE SCALE GENOMIC DNA]</scope>
    <source>
        <strain evidence="2 3">NBRC 108727</strain>
    </source>
</reference>
<dbReference type="Proteomes" id="UP000479756">
    <property type="component" value="Unassembled WGS sequence"/>
</dbReference>
<dbReference type="Pfam" id="PF07963">
    <property type="entry name" value="N_methyl"/>
    <property type="match status" value="1"/>
</dbReference>
<name>A0A7C9TQW8_9MICO</name>
<dbReference type="NCBIfam" id="TIGR02532">
    <property type="entry name" value="IV_pilin_GFxxxE"/>
    <property type="match status" value="1"/>
</dbReference>
<dbReference type="PROSITE" id="PS00409">
    <property type="entry name" value="PROKAR_NTER_METHYL"/>
    <property type="match status" value="1"/>
</dbReference>
<proteinExistence type="predicted"/>
<evidence type="ECO:0000313" key="2">
    <source>
        <dbReference type="EMBL" id="NEM91201.1"/>
    </source>
</evidence>
<dbReference type="EMBL" id="JAAGWZ010000002">
    <property type="protein sequence ID" value="NEM91201.1"/>
    <property type="molecule type" value="Genomic_DNA"/>
</dbReference>
<keyword evidence="1" id="KW-1133">Transmembrane helix</keyword>
<comment type="caution">
    <text evidence="2">The sequence shown here is derived from an EMBL/GenBank/DDBJ whole genome shotgun (WGS) entry which is preliminary data.</text>
</comment>
<gene>
    <name evidence="2" type="ORF">G3T37_07505</name>
</gene>
<organism evidence="2 3">
    <name type="scientific">Galbitalea soli</name>
    <dbReference type="NCBI Taxonomy" id="1268042"/>
    <lineage>
        <taxon>Bacteria</taxon>
        <taxon>Bacillati</taxon>
        <taxon>Actinomycetota</taxon>
        <taxon>Actinomycetes</taxon>
        <taxon>Micrococcales</taxon>
        <taxon>Microbacteriaceae</taxon>
        <taxon>Galbitalea</taxon>
    </lineage>
</organism>
<keyword evidence="3" id="KW-1185">Reference proteome</keyword>
<keyword evidence="1" id="KW-0812">Transmembrane</keyword>
<dbReference type="RefSeq" id="WP_163472883.1">
    <property type="nucleotide sequence ID" value="NZ_JAAGWZ010000002.1"/>
</dbReference>
<evidence type="ECO:0000256" key="1">
    <source>
        <dbReference type="SAM" id="Phobius"/>
    </source>
</evidence>
<accession>A0A7C9TQW8</accession>
<sequence length="242" mass="25108">MTRLRSALDRTRARLAGGDDRGITLIELLVATLIFSILLTLVVSAYSTLSRSITLAGAVDSNVKLSSLGMNEISKVLRFAATNPVLGHPINDPAFVTADVETLTVYSYVDANATTPAPVKVTFSLNASRQLVEQRYAGTATNGFWSFASTPSVTRILTGAVIAPSAGERPLFSYQTVTNGTYLTVPSGGLTASQLPQVAAVTVTMKIKGASGAGGGASSPMTISNTVGLPNLGLARTGQDMP</sequence>
<evidence type="ECO:0000313" key="3">
    <source>
        <dbReference type="Proteomes" id="UP000479756"/>
    </source>
</evidence>
<protein>
    <submittedName>
        <fullName evidence="2">Type II secretion system protein</fullName>
    </submittedName>
</protein>
<dbReference type="InterPro" id="IPR012902">
    <property type="entry name" value="N_methyl_site"/>
</dbReference>
<dbReference type="AlphaFoldDB" id="A0A7C9TQW8"/>
<feature type="transmembrane region" description="Helical" evidence="1">
    <location>
        <begin position="21"/>
        <end position="46"/>
    </location>
</feature>